<evidence type="ECO:0000256" key="1">
    <source>
        <dbReference type="ARBA" id="ARBA00022857"/>
    </source>
</evidence>
<keyword evidence="6" id="KW-1185">Reference proteome</keyword>
<evidence type="ECO:0000313" key="6">
    <source>
        <dbReference type="Proteomes" id="UP000298264"/>
    </source>
</evidence>
<reference evidence="5" key="1">
    <citation type="journal article" date="2019" name="PLoS Negl. Trop. Dis.">
        <title>Revisiting the worldwide diversity of Leptospira species in the environment.</title>
        <authorList>
            <person name="Vincent A.T."/>
            <person name="Schiettekatte O."/>
            <person name="Bourhy P."/>
            <person name="Veyrier F.J."/>
            <person name="Picardeau M."/>
        </authorList>
    </citation>
    <scope>NUCLEOTIDE SEQUENCE [LARGE SCALE GENOMIC DNA]</scope>
    <source>
        <strain evidence="5">201400974</strain>
    </source>
</reference>
<evidence type="ECO:0000259" key="4">
    <source>
        <dbReference type="Pfam" id="PF01370"/>
    </source>
</evidence>
<dbReference type="Proteomes" id="UP000298264">
    <property type="component" value="Unassembled WGS sequence"/>
</dbReference>
<keyword evidence="3" id="KW-0119">Carbohydrate metabolism</keyword>
<dbReference type="PANTHER" id="PTHR43103:SF3">
    <property type="entry name" value="ADP-L-GLYCERO-D-MANNO-HEPTOSE-6-EPIMERASE"/>
    <property type="match status" value="1"/>
</dbReference>
<dbReference type="OrthoDB" id="9766450at2"/>
<sequence length="324" mass="36923">MKKNKILVTGGAGLIGSQVIQDLNEQGLYDIIVCDHLGTSEKWKNLRRNQYLDYIEKDTLQKYINDPKDFFKNISHIIHLGACSATTEKDSSYLVHNNYTFTKDLAHIAVKNKTSFVYASSAATYGDGEFGYDEIISLEFLKPLNMYGYSKHLFDLYAQRTGLMSEITGIKYFNVFGFGEEHKGDMRSLVLKGYEQIKNTGKLNLFKSYKPEYKDGEQKRDFLYVKDASKITLFLLWERKTGIYNLGRGIAETWNDLAASLFGAMGKPIQIEYVEMPETLKAKYQYYTCANTNKLMSTGYDQGFTSLKDAVTDYVVLLGKEGPE</sequence>
<evidence type="ECO:0000313" key="5">
    <source>
        <dbReference type="EMBL" id="TGN08066.1"/>
    </source>
</evidence>
<accession>A0A4R9LKE7</accession>
<protein>
    <submittedName>
        <fullName evidence="5">ADP-glyceromanno-heptose 6-epimerase</fullName>
        <ecNumber evidence="5">5.1.3.20</ecNumber>
    </submittedName>
</protein>
<evidence type="ECO:0000256" key="3">
    <source>
        <dbReference type="ARBA" id="ARBA00023277"/>
    </source>
</evidence>
<dbReference type="GO" id="GO:0008712">
    <property type="term" value="F:ADP-glyceromanno-heptose 6-epimerase activity"/>
    <property type="evidence" value="ECO:0007669"/>
    <property type="project" value="UniProtKB-EC"/>
</dbReference>
<dbReference type="NCBIfam" id="TIGR02197">
    <property type="entry name" value="heptose_epim"/>
    <property type="match status" value="1"/>
</dbReference>
<dbReference type="InterPro" id="IPR001509">
    <property type="entry name" value="Epimerase_deHydtase"/>
</dbReference>
<gene>
    <name evidence="5" type="primary">rfaD</name>
    <name evidence="5" type="ORF">EHS11_14105</name>
</gene>
<evidence type="ECO:0000256" key="2">
    <source>
        <dbReference type="ARBA" id="ARBA00023235"/>
    </source>
</evidence>
<comment type="caution">
    <text evidence="5">The sequence shown here is derived from an EMBL/GenBank/DDBJ whole genome shotgun (WGS) entry which is preliminary data.</text>
</comment>
<dbReference type="EMBL" id="RQHV01000061">
    <property type="protein sequence ID" value="TGN08066.1"/>
    <property type="molecule type" value="Genomic_DNA"/>
</dbReference>
<name>A0A4R9LKE7_9LEPT</name>
<dbReference type="AlphaFoldDB" id="A0A4R9LKE7"/>
<dbReference type="GO" id="GO:0005975">
    <property type="term" value="P:carbohydrate metabolic process"/>
    <property type="evidence" value="ECO:0007669"/>
    <property type="project" value="InterPro"/>
</dbReference>
<dbReference type="InterPro" id="IPR011912">
    <property type="entry name" value="Heptose_epim"/>
</dbReference>
<keyword evidence="1" id="KW-0521">NADP</keyword>
<dbReference type="EC" id="5.1.3.20" evidence="5"/>
<dbReference type="Gene3D" id="3.90.25.10">
    <property type="entry name" value="UDP-galactose 4-epimerase, domain 1"/>
    <property type="match status" value="1"/>
</dbReference>
<dbReference type="Pfam" id="PF01370">
    <property type="entry name" value="Epimerase"/>
    <property type="match status" value="1"/>
</dbReference>
<dbReference type="PANTHER" id="PTHR43103">
    <property type="entry name" value="NUCLEOSIDE-DIPHOSPHATE-SUGAR EPIMERASE"/>
    <property type="match status" value="1"/>
</dbReference>
<dbReference type="RefSeq" id="WP_135765045.1">
    <property type="nucleotide sequence ID" value="NZ_RQHV01000061.1"/>
</dbReference>
<dbReference type="GO" id="GO:0050661">
    <property type="term" value="F:NADP binding"/>
    <property type="evidence" value="ECO:0007669"/>
    <property type="project" value="InterPro"/>
</dbReference>
<feature type="domain" description="NAD-dependent epimerase/dehydratase" evidence="4">
    <location>
        <begin position="6"/>
        <end position="247"/>
    </location>
</feature>
<dbReference type="Gene3D" id="3.40.50.720">
    <property type="entry name" value="NAD(P)-binding Rossmann-like Domain"/>
    <property type="match status" value="1"/>
</dbReference>
<organism evidence="5 6">
    <name type="scientific">Leptospira ilyithenensis</name>
    <dbReference type="NCBI Taxonomy" id="2484901"/>
    <lineage>
        <taxon>Bacteria</taxon>
        <taxon>Pseudomonadati</taxon>
        <taxon>Spirochaetota</taxon>
        <taxon>Spirochaetia</taxon>
        <taxon>Leptospirales</taxon>
        <taxon>Leptospiraceae</taxon>
        <taxon>Leptospira</taxon>
    </lineage>
</organism>
<dbReference type="InterPro" id="IPR036291">
    <property type="entry name" value="NAD(P)-bd_dom_sf"/>
</dbReference>
<keyword evidence="2 5" id="KW-0413">Isomerase</keyword>
<dbReference type="SUPFAM" id="SSF51735">
    <property type="entry name" value="NAD(P)-binding Rossmann-fold domains"/>
    <property type="match status" value="1"/>
</dbReference>
<proteinExistence type="predicted"/>